<evidence type="ECO:0000313" key="1">
    <source>
        <dbReference type="EMBL" id="QBQ56649.1"/>
    </source>
</evidence>
<organism evidence="1 2">
    <name type="scientific">Nitrosococcus wardiae</name>
    <dbReference type="NCBI Taxonomy" id="1814290"/>
    <lineage>
        <taxon>Bacteria</taxon>
        <taxon>Pseudomonadati</taxon>
        <taxon>Pseudomonadota</taxon>
        <taxon>Gammaproteobacteria</taxon>
        <taxon>Chromatiales</taxon>
        <taxon>Chromatiaceae</taxon>
        <taxon>Nitrosococcus</taxon>
    </lineage>
</organism>
<dbReference type="AlphaFoldDB" id="A0A4P7C4D2"/>
<accession>A0A4P7C4D2</accession>
<keyword evidence="2" id="KW-1185">Reference proteome</keyword>
<dbReference type="KEGG" id="nwr:E3U44_18115"/>
<dbReference type="Proteomes" id="UP000294325">
    <property type="component" value="Chromosome"/>
</dbReference>
<name>A0A4P7C4D2_9GAMM</name>
<sequence>MTPTCQHCRHAKPWLVHGGVHVECLAKDERGYAWDIERQCGQFERKSLESPDVSHARIKAHGWGG</sequence>
<reference evidence="1 2" key="1">
    <citation type="submission" date="2019-03" db="EMBL/GenBank/DDBJ databases">
        <title>The genome sequence of Nitrosococcus wardiae strain D1FHST reveals the archetypal metabolic capacity of ammonia-oxidizing Gammaproteobacteria.</title>
        <authorList>
            <person name="Wang L."/>
            <person name="Lim C.K."/>
            <person name="Hanson T.E."/>
            <person name="Dang H."/>
            <person name="Klotz M.G."/>
        </authorList>
    </citation>
    <scope>NUCLEOTIDE SEQUENCE [LARGE SCALE GENOMIC DNA]</scope>
    <source>
        <strain evidence="1 2">D1FHS</strain>
    </source>
</reference>
<protein>
    <submittedName>
        <fullName evidence="1">Uncharacterized protein</fullName>
    </submittedName>
</protein>
<evidence type="ECO:0000313" key="2">
    <source>
        <dbReference type="Proteomes" id="UP000294325"/>
    </source>
</evidence>
<proteinExistence type="predicted"/>
<dbReference type="EMBL" id="CP038033">
    <property type="protein sequence ID" value="QBQ56649.1"/>
    <property type="molecule type" value="Genomic_DNA"/>
</dbReference>
<dbReference type="OrthoDB" id="9850842at2"/>
<gene>
    <name evidence="1" type="ORF">E3U44_18115</name>
</gene>